<feature type="region of interest" description="Disordered" evidence="1">
    <location>
        <begin position="1"/>
        <end position="52"/>
    </location>
</feature>
<name>A0ABQ5KFB0_9EUKA</name>
<evidence type="ECO:0000313" key="3">
    <source>
        <dbReference type="Proteomes" id="UP001057375"/>
    </source>
</evidence>
<reference evidence="2" key="1">
    <citation type="submission" date="2022-03" db="EMBL/GenBank/DDBJ databases">
        <title>Draft genome sequence of Aduncisulcus paluster, a free-living microaerophilic Fornicata.</title>
        <authorList>
            <person name="Yuyama I."/>
            <person name="Kume K."/>
            <person name="Tamura T."/>
            <person name="Inagaki Y."/>
            <person name="Hashimoto T."/>
        </authorList>
    </citation>
    <scope>NUCLEOTIDE SEQUENCE</scope>
    <source>
        <strain evidence="2">NY0171</strain>
    </source>
</reference>
<evidence type="ECO:0000313" key="2">
    <source>
        <dbReference type="EMBL" id="GKT31220.1"/>
    </source>
</evidence>
<accession>A0ABQ5KFB0</accession>
<sequence length="66" mass="7594">MKLINLSTDEKDNEEGRKEEGREKKEGRRRKGEEGKVVKREESSGYTMGIDSMETTGIREHVLVLI</sequence>
<organism evidence="2 3">
    <name type="scientific">Aduncisulcus paluster</name>
    <dbReference type="NCBI Taxonomy" id="2918883"/>
    <lineage>
        <taxon>Eukaryota</taxon>
        <taxon>Metamonada</taxon>
        <taxon>Carpediemonas-like organisms</taxon>
        <taxon>Aduncisulcus</taxon>
    </lineage>
</organism>
<protein>
    <submittedName>
        <fullName evidence="2">Uncharacterized protein</fullName>
    </submittedName>
</protein>
<comment type="caution">
    <text evidence="2">The sequence shown here is derived from an EMBL/GenBank/DDBJ whole genome shotgun (WGS) entry which is preliminary data.</text>
</comment>
<keyword evidence="3" id="KW-1185">Reference proteome</keyword>
<evidence type="ECO:0000256" key="1">
    <source>
        <dbReference type="SAM" id="MobiDB-lite"/>
    </source>
</evidence>
<gene>
    <name evidence="2" type="ORF">ADUPG1_001906</name>
</gene>
<dbReference type="EMBL" id="BQXS01001929">
    <property type="protein sequence ID" value="GKT31220.1"/>
    <property type="molecule type" value="Genomic_DNA"/>
</dbReference>
<feature type="compositionally biased region" description="Basic and acidic residues" evidence="1">
    <location>
        <begin position="8"/>
        <end position="43"/>
    </location>
</feature>
<proteinExistence type="predicted"/>
<dbReference type="Proteomes" id="UP001057375">
    <property type="component" value="Unassembled WGS sequence"/>
</dbReference>